<gene>
    <name evidence="3" type="ORF">G2W53_026334</name>
</gene>
<accession>A0A834WL49</accession>
<dbReference type="AlphaFoldDB" id="A0A834WL49"/>
<keyword evidence="4" id="KW-1185">Reference proteome</keyword>
<reference evidence="3" key="1">
    <citation type="submission" date="2020-09" db="EMBL/GenBank/DDBJ databases">
        <title>Genome-Enabled Discovery of Anthraquinone Biosynthesis in Senna tora.</title>
        <authorList>
            <person name="Kang S.-H."/>
            <person name="Pandey R.P."/>
            <person name="Lee C.-M."/>
            <person name="Sim J.-S."/>
            <person name="Jeong J.-T."/>
            <person name="Choi B.-S."/>
            <person name="Jung M."/>
            <person name="Ginzburg D."/>
            <person name="Zhao K."/>
            <person name="Won S.Y."/>
            <person name="Oh T.-J."/>
            <person name="Yu Y."/>
            <person name="Kim N.-H."/>
            <person name="Lee O.R."/>
            <person name="Lee T.-H."/>
            <person name="Bashyal P."/>
            <person name="Kim T.-S."/>
            <person name="Lee W.-H."/>
            <person name="Kawkins C."/>
            <person name="Kim C.-K."/>
            <person name="Kim J.S."/>
            <person name="Ahn B.O."/>
            <person name="Rhee S.Y."/>
            <person name="Sohng J.K."/>
        </authorList>
    </citation>
    <scope>NUCLEOTIDE SEQUENCE</scope>
    <source>
        <tissue evidence="3">Leaf</tissue>
    </source>
</reference>
<proteinExistence type="predicted"/>
<organism evidence="3 4">
    <name type="scientific">Senna tora</name>
    <dbReference type="NCBI Taxonomy" id="362788"/>
    <lineage>
        <taxon>Eukaryota</taxon>
        <taxon>Viridiplantae</taxon>
        <taxon>Streptophyta</taxon>
        <taxon>Embryophyta</taxon>
        <taxon>Tracheophyta</taxon>
        <taxon>Spermatophyta</taxon>
        <taxon>Magnoliopsida</taxon>
        <taxon>eudicotyledons</taxon>
        <taxon>Gunneridae</taxon>
        <taxon>Pentapetalae</taxon>
        <taxon>rosids</taxon>
        <taxon>fabids</taxon>
        <taxon>Fabales</taxon>
        <taxon>Fabaceae</taxon>
        <taxon>Caesalpinioideae</taxon>
        <taxon>Cassia clade</taxon>
        <taxon>Senna</taxon>
    </lineage>
</organism>
<dbReference type="Proteomes" id="UP000634136">
    <property type="component" value="Unassembled WGS sequence"/>
</dbReference>
<feature type="coiled-coil region" evidence="1">
    <location>
        <begin position="220"/>
        <end position="254"/>
    </location>
</feature>
<dbReference type="OrthoDB" id="1433848at2759"/>
<evidence type="ECO:0000313" key="3">
    <source>
        <dbReference type="EMBL" id="KAF7820879.1"/>
    </source>
</evidence>
<evidence type="ECO:0000256" key="1">
    <source>
        <dbReference type="SAM" id="Coils"/>
    </source>
</evidence>
<comment type="caution">
    <text evidence="3">The sequence shown here is derived from an EMBL/GenBank/DDBJ whole genome shotgun (WGS) entry which is preliminary data.</text>
</comment>
<dbReference type="EMBL" id="JAAIUW010000008">
    <property type="protein sequence ID" value="KAF7820879.1"/>
    <property type="molecule type" value="Genomic_DNA"/>
</dbReference>
<sequence>MDNSWITKSQLSLEYKKDLNEFLDFAFANTIAEGYEGVIRCPCSRCGFKRWHNREVVYDNLICTPFSQGYTVWVWHGESMIGDAIDTSNAPQDTILHEGDLSSQDLMQDMVHDAFGVSRHVGWKHMDLLMKLRVGCMGRINCTMRTIQPSIIFLEIASPLEVLHILGSHISEKDSFGQVLGKEQPGRVRGLGFDPSPTQVLGVTTGRIGSIPLDCSNGNNVVHQEEVSRLKLELQAANQDSNDLEKEIKYVTQRSEDRDKRVMGALNYIFKNLPGGVPSEFVVLLNSQVSKRNTSDIDLLIDISYSET</sequence>
<evidence type="ECO:0000313" key="4">
    <source>
        <dbReference type="Proteomes" id="UP000634136"/>
    </source>
</evidence>
<dbReference type="Pfam" id="PF13963">
    <property type="entry name" value="Transpos_assoc"/>
    <property type="match status" value="1"/>
</dbReference>
<keyword evidence="1" id="KW-0175">Coiled coil</keyword>
<name>A0A834WL49_9FABA</name>
<evidence type="ECO:0000259" key="2">
    <source>
        <dbReference type="Pfam" id="PF13963"/>
    </source>
</evidence>
<feature type="domain" description="Transposase-associated" evidence="2">
    <location>
        <begin position="4"/>
        <end position="78"/>
    </location>
</feature>
<protein>
    <submittedName>
        <fullName evidence="3">Protein PFC0760c</fullName>
    </submittedName>
</protein>
<dbReference type="InterPro" id="IPR029480">
    <property type="entry name" value="Transpos_assoc"/>
</dbReference>